<evidence type="ECO:0000313" key="1">
    <source>
        <dbReference type="EMBL" id="KAI0061223.1"/>
    </source>
</evidence>
<organism evidence="1 2">
    <name type="scientific">Artomyces pyxidatus</name>
    <dbReference type="NCBI Taxonomy" id="48021"/>
    <lineage>
        <taxon>Eukaryota</taxon>
        <taxon>Fungi</taxon>
        <taxon>Dikarya</taxon>
        <taxon>Basidiomycota</taxon>
        <taxon>Agaricomycotina</taxon>
        <taxon>Agaricomycetes</taxon>
        <taxon>Russulales</taxon>
        <taxon>Auriscalpiaceae</taxon>
        <taxon>Artomyces</taxon>
    </lineage>
</organism>
<name>A0ACB8SZG6_9AGAM</name>
<sequence length="645" mass="71885">MDDFGIVYLIENAQQFWSEVEDTLRIPTNASLSILDATLKRFVTLCASYHEQFLQSPLQLEHACDLLHESELFTFHSERMCEILTDQAIANTDPHAQLILYNVLLLHGRRNGSFLRSQKRWQPLLPLLMDHVLVTVDPDIEDTYTGSASGPSTGWKGSVIPIEAKLRSLSIRMLYEVCRASKLTIQELKVFSDEFIDHLFELVEQTRNMHDETFNYSVIKLIVALNEQFMVAALKVQEPHKGQGHKPAPENRVLQVLKRRHGASQTFGENMIFMLNRAGRSPEDLVMQLLVLKILYILFTTKEMCEYFYTNDLCVLVDVFLREIVDLDEDSESLRHTYLRVLHPLLTKTQLRNLPYKRPAILRALESLVENPEIREVSVTTKRLVDRCLSGEWCVHLRKPGGVAHLAPEAELHRTASPSTEQVAHQDITPTSSTTALNTGLTRQRSLKVSRSVEDLRSAATQEEPARAIEVHLHAGTDNVLSLPGIASTLRRDPSTKRRQRQSSFRLDHQPQYTHREILPPVRANSVGTTLDNVPQSHVTSFATSVSLLPKEPLSPSSITSVDSRLSISSPTPASASPSSSEFAPVGSNASSPSKKPAESKRRTAPAPPKRRKPPAVPVPVGTSNSGAKIAAIASSTGRSARTGA</sequence>
<evidence type="ECO:0000313" key="2">
    <source>
        <dbReference type="Proteomes" id="UP000814140"/>
    </source>
</evidence>
<comment type="caution">
    <text evidence="1">The sequence shown here is derived from an EMBL/GenBank/DDBJ whole genome shotgun (WGS) entry which is preliminary data.</text>
</comment>
<dbReference type="EMBL" id="MU277214">
    <property type="protein sequence ID" value="KAI0061223.1"/>
    <property type="molecule type" value="Genomic_DNA"/>
</dbReference>
<proteinExistence type="predicted"/>
<accession>A0ACB8SZG6</accession>
<dbReference type="Proteomes" id="UP000814140">
    <property type="component" value="Unassembled WGS sequence"/>
</dbReference>
<reference evidence="1" key="2">
    <citation type="journal article" date="2022" name="New Phytol.">
        <title>Evolutionary transition to the ectomycorrhizal habit in the genomes of a hyperdiverse lineage of mushroom-forming fungi.</title>
        <authorList>
            <person name="Looney B."/>
            <person name="Miyauchi S."/>
            <person name="Morin E."/>
            <person name="Drula E."/>
            <person name="Courty P.E."/>
            <person name="Kohler A."/>
            <person name="Kuo A."/>
            <person name="LaButti K."/>
            <person name="Pangilinan J."/>
            <person name="Lipzen A."/>
            <person name="Riley R."/>
            <person name="Andreopoulos W."/>
            <person name="He G."/>
            <person name="Johnson J."/>
            <person name="Nolan M."/>
            <person name="Tritt A."/>
            <person name="Barry K.W."/>
            <person name="Grigoriev I.V."/>
            <person name="Nagy L.G."/>
            <person name="Hibbett D."/>
            <person name="Henrissat B."/>
            <person name="Matheny P.B."/>
            <person name="Labbe J."/>
            <person name="Martin F.M."/>
        </authorList>
    </citation>
    <scope>NUCLEOTIDE SEQUENCE</scope>
    <source>
        <strain evidence="1">HHB10654</strain>
    </source>
</reference>
<keyword evidence="2" id="KW-1185">Reference proteome</keyword>
<gene>
    <name evidence="1" type="ORF">BV25DRAFT_1827099</name>
</gene>
<reference evidence="1" key="1">
    <citation type="submission" date="2021-03" db="EMBL/GenBank/DDBJ databases">
        <authorList>
            <consortium name="DOE Joint Genome Institute"/>
            <person name="Ahrendt S."/>
            <person name="Looney B.P."/>
            <person name="Miyauchi S."/>
            <person name="Morin E."/>
            <person name="Drula E."/>
            <person name="Courty P.E."/>
            <person name="Chicoki N."/>
            <person name="Fauchery L."/>
            <person name="Kohler A."/>
            <person name="Kuo A."/>
            <person name="Labutti K."/>
            <person name="Pangilinan J."/>
            <person name="Lipzen A."/>
            <person name="Riley R."/>
            <person name="Andreopoulos W."/>
            <person name="He G."/>
            <person name="Johnson J."/>
            <person name="Barry K.W."/>
            <person name="Grigoriev I.V."/>
            <person name="Nagy L."/>
            <person name="Hibbett D."/>
            <person name="Henrissat B."/>
            <person name="Matheny P.B."/>
            <person name="Labbe J."/>
            <person name="Martin F."/>
        </authorList>
    </citation>
    <scope>NUCLEOTIDE SEQUENCE</scope>
    <source>
        <strain evidence="1">HHB10654</strain>
    </source>
</reference>
<protein>
    <submittedName>
        <fullName evidence="1">Uncharacterized protein</fullName>
    </submittedName>
</protein>